<dbReference type="PANTHER" id="PTHR45644:SF56">
    <property type="entry name" value="AAA ATPASE, PUTATIVE (AFU_ORTHOLOGUE AFUA_2G12920)-RELATED"/>
    <property type="match status" value="1"/>
</dbReference>
<proteinExistence type="predicted"/>
<keyword evidence="2" id="KW-0067">ATP-binding</keyword>
<dbReference type="GeneID" id="92048178"/>
<feature type="domain" description="AAA+ ATPase" evidence="4">
    <location>
        <begin position="235"/>
        <end position="371"/>
    </location>
</feature>
<keyword evidence="6" id="KW-1185">Reference proteome</keyword>
<feature type="compositionally biased region" description="Basic and acidic residues" evidence="3">
    <location>
        <begin position="504"/>
        <end position="524"/>
    </location>
</feature>
<dbReference type="InterPro" id="IPR010730">
    <property type="entry name" value="HET"/>
</dbReference>
<comment type="caution">
    <text evidence="5">The sequence shown here is derived from an EMBL/GenBank/DDBJ whole genome shotgun (WGS) entry which is preliminary data.</text>
</comment>
<gene>
    <name evidence="5" type="ORF">PG997_010803</name>
</gene>
<keyword evidence="1" id="KW-0547">Nucleotide-binding</keyword>
<dbReference type="Pfam" id="PF06985">
    <property type="entry name" value="HET"/>
    <property type="match status" value="1"/>
</dbReference>
<feature type="region of interest" description="Disordered" evidence="3">
    <location>
        <begin position="138"/>
        <end position="164"/>
    </location>
</feature>
<dbReference type="SUPFAM" id="SSF52540">
    <property type="entry name" value="P-loop containing nucleoside triphosphate hydrolases"/>
    <property type="match status" value="1"/>
</dbReference>
<dbReference type="SMART" id="SM00382">
    <property type="entry name" value="AAA"/>
    <property type="match status" value="1"/>
</dbReference>
<dbReference type="Pfam" id="PF00004">
    <property type="entry name" value="AAA"/>
    <property type="match status" value="1"/>
</dbReference>
<feature type="compositionally biased region" description="Acidic residues" evidence="3">
    <location>
        <begin position="138"/>
        <end position="153"/>
    </location>
</feature>
<dbReference type="Gene3D" id="1.10.8.60">
    <property type="match status" value="1"/>
</dbReference>
<feature type="region of interest" description="Disordered" evidence="3">
    <location>
        <begin position="485"/>
        <end position="529"/>
    </location>
</feature>
<sequence>MNSNLDLLSSVGDEPASPTINIAPLNSDSQRRLLDAVDDSHGPKAIETRNVNALKDAMALLAGQNFPQLLHPYTAWEFPGESQSWQVLRNSVLDRSAVQLIARKVAPNITIESIDRAISNHKSLCEHQNEILRHWETADNETSDNETSDDEDTQPGGDKPDFPKNVREVINKIANDYAHGFEWEAKLTSSLVNPAHIEDTWNDIALEPDVKEHVQRMLSFNIDRPEAYGILKRAQIGGALLYGPPGTGKTHLARVLAKQSNATMIQISAATIESKYIGETEKLIKALFNLGNMISPSIIFIDEADALFRMRTASDRSWETSRINQLLTETDGLLKDEKTRPFLVLATNYPSQLDHAVLRRIPGRIYLGPPSSRVREGMLRIYLKDEELDVAVRLPDLARMTDKYSGSDLRTVCISAATTSQSELESSGVGSSDGKRVLRMGHFHEALKANCPTITRQAMKEIERFADQFDRQSVEQIRSYFNIQPPIPTNRYENTPVPNLALDSESKDSPRRGNEQPRGDRDADVFSPPAQHSFRSSIIHVGDPASNEEIMLNEEPFRITKNLANALRWVKHHWLQYFQGRDSSEFLLWADAICINQEDNEEKSFQVPLMGKIYSAAEL</sequence>
<dbReference type="RefSeq" id="XP_066664408.1">
    <property type="nucleotide sequence ID" value="XM_066815118.1"/>
</dbReference>
<evidence type="ECO:0000256" key="2">
    <source>
        <dbReference type="ARBA" id="ARBA00022840"/>
    </source>
</evidence>
<evidence type="ECO:0000313" key="6">
    <source>
        <dbReference type="Proteomes" id="UP001433268"/>
    </source>
</evidence>
<dbReference type="EMBL" id="JAQQWN010000008">
    <property type="protein sequence ID" value="KAK8070600.1"/>
    <property type="molecule type" value="Genomic_DNA"/>
</dbReference>
<organism evidence="5 6">
    <name type="scientific">Apiospora hydei</name>
    <dbReference type="NCBI Taxonomy" id="1337664"/>
    <lineage>
        <taxon>Eukaryota</taxon>
        <taxon>Fungi</taxon>
        <taxon>Dikarya</taxon>
        <taxon>Ascomycota</taxon>
        <taxon>Pezizomycotina</taxon>
        <taxon>Sordariomycetes</taxon>
        <taxon>Xylariomycetidae</taxon>
        <taxon>Amphisphaeriales</taxon>
        <taxon>Apiosporaceae</taxon>
        <taxon>Apiospora</taxon>
    </lineage>
</organism>
<evidence type="ECO:0000256" key="1">
    <source>
        <dbReference type="ARBA" id="ARBA00022741"/>
    </source>
</evidence>
<protein>
    <submittedName>
        <fullName evidence="5">ATPase family AAA domain-containing protein 1</fullName>
    </submittedName>
</protein>
<dbReference type="Gene3D" id="3.40.50.300">
    <property type="entry name" value="P-loop containing nucleotide triphosphate hydrolases"/>
    <property type="match status" value="1"/>
</dbReference>
<evidence type="ECO:0000313" key="5">
    <source>
        <dbReference type="EMBL" id="KAK8070600.1"/>
    </source>
</evidence>
<reference evidence="5 6" key="1">
    <citation type="submission" date="2023-01" db="EMBL/GenBank/DDBJ databases">
        <title>Analysis of 21 Apiospora genomes using comparative genomics revels a genus with tremendous synthesis potential of carbohydrate active enzymes and secondary metabolites.</title>
        <authorList>
            <person name="Sorensen T."/>
        </authorList>
    </citation>
    <scope>NUCLEOTIDE SEQUENCE [LARGE SCALE GENOMIC DNA]</scope>
    <source>
        <strain evidence="5 6">CBS 114990</strain>
    </source>
</reference>
<dbReference type="InterPro" id="IPR051701">
    <property type="entry name" value="Mito_OM_Translocase_MSP1"/>
</dbReference>
<evidence type="ECO:0000259" key="4">
    <source>
        <dbReference type="SMART" id="SM00382"/>
    </source>
</evidence>
<dbReference type="InterPro" id="IPR003593">
    <property type="entry name" value="AAA+_ATPase"/>
</dbReference>
<dbReference type="InterPro" id="IPR027417">
    <property type="entry name" value="P-loop_NTPase"/>
</dbReference>
<accession>A0ABR1VH78</accession>
<dbReference type="Proteomes" id="UP001433268">
    <property type="component" value="Unassembled WGS sequence"/>
</dbReference>
<feature type="non-terminal residue" evidence="5">
    <location>
        <position position="619"/>
    </location>
</feature>
<evidence type="ECO:0000256" key="3">
    <source>
        <dbReference type="SAM" id="MobiDB-lite"/>
    </source>
</evidence>
<dbReference type="PANTHER" id="PTHR45644">
    <property type="entry name" value="AAA ATPASE, PUTATIVE (AFU_ORTHOLOGUE AFUA_2G12920)-RELATED-RELATED"/>
    <property type="match status" value="1"/>
</dbReference>
<name>A0ABR1VH78_9PEZI</name>
<dbReference type="InterPro" id="IPR003959">
    <property type="entry name" value="ATPase_AAA_core"/>
</dbReference>